<sequence length="26" mass="3064">MTSNISENMKNHRTQKLKQNNAIYIS</sequence>
<feature type="region of interest" description="Disordered" evidence="1">
    <location>
        <begin position="1"/>
        <end position="26"/>
    </location>
</feature>
<evidence type="ECO:0000313" key="2">
    <source>
        <dbReference type="EMBL" id="MBX42431.1"/>
    </source>
</evidence>
<name>A0A2P2NIV3_RHIMU</name>
<reference evidence="2" key="1">
    <citation type="submission" date="2018-02" db="EMBL/GenBank/DDBJ databases">
        <title>Rhizophora mucronata_Transcriptome.</title>
        <authorList>
            <person name="Meera S.P."/>
            <person name="Sreeshan A."/>
            <person name="Augustine A."/>
        </authorList>
    </citation>
    <scope>NUCLEOTIDE SEQUENCE</scope>
    <source>
        <tissue evidence="2">Leaf</tissue>
    </source>
</reference>
<evidence type="ECO:0000256" key="1">
    <source>
        <dbReference type="SAM" id="MobiDB-lite"/>
    </source>
</evidence>
<dbReference type="EMBL" id="GGEC01061947">
    <property type="protein sequence ID" value="MBX42431.1"/>
    <property type="molecule type" value="Transcribed_RNA"/>
</dbReference>
<organism evidence="2">
    <name type="scientific">Rhizophora mucronata</name>
    <name type="common">Asiatic mangrove</name>
    <dbReference type="NCBI Taxonomy" id="61149"/>
    <lineage>
        <taxon>Eukaryota</taxon>
        <taxon>Viridiplantae</taxon>
        <taxon>Streptophyta</taxon>
        <taxon>Embryophyta</taxon>
        <taxon>Tracheophyta</taxon>
        <taxon>Spermatophyta</taxon>
        <taxon>Magnoliopsida</taxon>
        <taxon>eudicotyledons</taxon>
        <taxon>Gunneridae</taxon>
        <taxon>Pentapetalae</taxon>
        <taxon>rosids</taxon>
        <taxon>fabids</taxon>
        <taxon>Malpighiales</taxon>
        <taxon>Rhizophoraceae</taxon>
        <taxon>Rhizophora</taxon>
    </lineage>
</organism>
<accession>A0A2P2NIV3</accession>
<proteinExistence type="predicted"/>
<dbReference type="AlphaFoldDB" id="A0A2P2NIV3"/>
<feature type="compositionally biased region" description="Polar residues" evidence="1">
    <location>
        <begin position="17"/>
        <end position="26"/>
    </location>
</feature>
<protein>
    <submittedName>
        <fullName evidence="2">Uncharacterized protein</fullName>
    </submittedName>
</protein>